<comment type="caution">
    <text evidence="1">The sequence shown here is derived from an EMBL/GenBank/DDBJ whole genome shotgun (WGS) entry which is preliminary data.</text>
</comment>
<evidence type="ECO:0000313" key="1">
    <source>
        <dbReference type="EMBL" id="TQM30595.1"/>
    </source>
</evidence>
<organism evidence="1 2">
    <name type="scientific">Nocardia bhagyanarayanae</name>
    <dbReference type="NCBI Taxonomy" id="1215925"/>
    <lineage>
        <taxon>Bacteria</taxon>
        <taxon>Bacillati</taxon>
        <taxon>Actinomycetota</taxon>
        <taxon>Actinomycetes</taxon>
        <taxon>Mycobacteriales</taxon>
        <taxon>Nocardiaceae</taxon>
        <taxon>Nocardia</taxon>
    </lineage>
</organism>
<sequence length="142" mass="15956">MNSEDREFLIQFLNSITEDLSFIFDSSGRYMPGTLVESLWPAWRAVQQREEIGRLIAAVQSRDYDQRLDEAGLSGPELAFKRAGWSDARETARSTPSLRPLKRWIKWIDVLLGSLLAAIGVGEGVKELKEGVEAELDASDEN</sequence>
<reference evidence="1 2" key="1">
    <citation type="submission" date="2019-06" db="EMBL/GenBank/DDBJ databases">
        <title>Sequencing the genomes of 1000 actinobacteria strains.</title>
        <authorList>
            <person name="Klenk H.-P."/>
        </authorList>
    </citation>
    <scope>NUCLEOTIDE SEQUENCE [LARGE SCALE GENOMIC DNA]</scope>
    <source>
        <strain evidence="1 2">DSM 103495</strain>
    </source>
</reference>
<protein>
    <submittedName>
        <fullName evidence="1">Uncharacterized protein</fullName>
    </submittedName>
</protein>
<dbReference type="AlphaFoldDB" id="A0A543F9U5"/>
<evidence type="ECO:0000313" key="2">
    <source>
        <dbReference type="Proteomes" id="UP000316331"/>
    </source>
</evidence>
<gene>
    <name evidence="1" type="ORF">FB390_2227</name>
</gene>
<keyword evidence="2" id="KW-1185">Reference proteome</keyword>
<dbReference type="EMBL" id="VFPG01000001">
    <property type="protein sequence ID" value="TQM30595.1"/>
    <property type="molecule type" value="Genomic_DNA"/>
</dbReference>
<dbReference type="RefSeq" id="WP_141808855.1">
    <property type="nucleotide sequence ID" value="NZ_VFPG01000001.1"/>
</dbReference>
<proteinExistence type="predicted"/>
<accession>A0A543F9U5</accession>
<dbReference type="Proteomes" id="UP000316331">
    <property type="component" value="Unassembled WGS sequence"/>
</dbReference>
<name>A0A543F9U5_9NOCA</name>